<dbReference type="SMART" id="SM00421">
    <property type="entry name" value="HTH_LUXR"/>
    <property type="match status" value="1"/>
</dbReference>
<dbReference type="Proteomes" id="UP000018211">
    <property type="component" value="Unassembled WGS sequence"/>
</dbReference>
<comment type="caution">
    <text evidence="6">The sequence shown here is derived from an EMBL/GenBank/DDBJ whole genome shotgun (WGS) entry which is preliminary data.</text>
</comment>
<dbReference type="PROSITE" id="PS50043">
    <property type="entry name" value="HTH_LUXR_2"/>
    <property type="match status" value="1"/>
</dbReference>
<reference evidence="6 7" key="1">
    <citation type="journal article" date="2013" name="ISME J.">
        <title>Comparative genomics of pathogenic lineages of Vibrio nigripulchritudo identifies virulence-associated traits.</title>
        <authorList>
            <person name="Goudenege D."/>
            <person name="Labreuche Y."/>
            <person name="Krin E."/>
            <person name="Ansquer D."/>
            <person name="Mangenot S."/>
            <person name="Calteau A."/>
            <person name="Medigue C."/>
            <person name="Mazel D."/>
            <person name="Polz M.F."/>
            <person name="Le Roux F."/>
        </authorList>
    </citation>
    <scope>NUCLEOTIDE SEQUENCE [LARGE SCALE GENOMIC DNA]</scope>
    <source>
        <strain evidence="6 7">SOn1</strain>
    </source>
</reference>
<gene>
    <name evidence="6" type="ORF">VIBNISOn1_830100</name>
</gene>
<dbReference type="PANTHER" id="PTHR45566">
    <property type="entry name" value="HTH-TYPE TRANSCRIPTIONAL REGULATOR YHJB-RELATED"/>
    <property type="match status" value="1"/>
</dbReference>
<dbReference type="GO" id="GO:0003677">
    <property type="term" value="F:DNA binding"/>
    <property type="evidence" value="ECO:0007669"/>
    <property type="project" value="UniProtKB-KW"/>
</dbReference>
<keyword evidence="1 3" id="KW-0597">Phosphoprotein</keyword>
<dbReference type="PANTHER" id="PTHR45566:SF1">
    <property type="entry name" value="HTH-TYPE TRANSCRIPTIONAL REGULATOR YHJB-RELATED"/>
    <property type="match status" value="1"/>
</dbReference>
<evidence type="ECO:0000256" key="1">
    <source>
        <dbReference type="ARBA" id="ARBA00022553"/>
    </source>
</evidence>
<dbReference type="SUPFAM" id="SSF46894">
    <property type="entry name" value="C-terminal effector domain of the bipartite response regulators"/>
    <property type="match status" value="1"/>
</dbReference>
<evidence type="ECO:0000313" key="6">
    <source>
        <dbReference type="EMBL" id="CCO49542.1"/>
    </source>
</evidence>
<dbReference type="InterPro" id="IPR036388">
    <property type="entry name" value="WH-like_DNA-bd_sf"/>
</dbReference>
<evidence type="ECO:0000259" key="4">
    <source>
        <dbReference type="PROSITE" id="PS50043"/>
    </source>
</evidence>
<dbReference type="PROSITE" id="PS00622">
    <property type="entry name" value="HTH_LUXR_1"/>
    <property type="match status" value="1"/>
</dbReference>
<dbReference type="AlphaFoldDB" id="A0AAV2VXR2"/>
<feature type="modified residue" description="4-aspartylphosphate" evidence="3">
    <location>
        <position position="51"/>
    </location>
</feature>
<dbReference type="Gene3D" id="3.40.50.2300">
    <property type="match status" value="1"/>
</dbReference>
<proteinExistence type="predicted"/>
<protein>
    <submittedName>
        <fullName evidence="6">Response regulator containing a CheY-like receiver domain and an HTH DNA-binding domain</fullName>
    </submittedName>
</protein>
<dbReference type="Gene3D" id="1.10.10.10">
    <property type="entry name" value="Winged helix-like DNA-binding domain superfamily/Winged helix DNA-binding domain"/>
    <property type="match status" value="1"/>
</dbReference>
<dbReference type="PROSITE" id="PS50110">
    <property type="entry name" value="RESPONSE_REGULATORY"/>
    <property type="match status" value="1"/>
</dbReference>
<dbReference type="InterPro" id="IPR016032">
    <property type="entry name" value="Sig_transdc_resp-reg_C-effctor"/>
</dbReference>
<dbReference type="InterPro" id="IPR058245">
    <property type="entry name" value="NreC/VraR/RcsB-like_REC"/>
</dbReference>
<dbReference type="RefSeq" id="WP_022613629.1">
    <property type="nucleotide sequence ID" value="NZ_LK391965.1"/>
</dbReference>
<dbReference type="Pfam" id="PF00072">
    <property type="entry name" value="Response_reg"/>
    <property type="match status" value="1"/>
</dbReference>
<dbReference type="PRINTS" id="PR00038">
    <property type="entry name" value="HTHLUXR"/>
</dbReference>
<dbReference type="InterPro" id="IPR001789">
    <property type="entry name" value="Sig_transdc_resp-reg_receiver"/>
</dbReference>
<evidence type="ECO:0000256" key="3">
    <source>
        <dbReference type="PROSITE-ProRule" id="PRU00169"/>
    </source>
</evidence>
<dbReference type="CDD" id="cd06170">
    <property type="entry name" value="LuxR_C_like"/>
    <property type="match status" value="1"/>
</dbReference>
<dbReference type="SMART" id="SM00448">
    <property type="entry name" value="REC"/>
    <property type="match status" value="1"/>
</dbReference>
<dbReference type="InterPro" id="IPR051015">
    <property type="entry name" value="EvgA-like"/>
</dbReference>
<keyword evidence="2 6" id="KW-0238">DNA-binding</keyword>
<organism evidence="6 7">
    <name type="scientific">Vibrio nigripulchritudo SOn1</name>
    <dbReference type="NCBI Taxonomy" id="1238450"/>
    <lineage>
        <taxon>Bacteria</taxon>
        <taxon>Pseudomonadati</taxon>
        <taxon>Pseudomonadota</taxon>
        <taxon>Gammaproteobacteria</taxon>
        <taxon>Vibrionales</taxon>
        <taxon>Vibrionaceae</taxon>
        <taxon>Vibrio</taxon>
    </lineage>
</organism>
<accession>A0AAV2VXR2</accession>
<dbReference type="EMBL" id="CAOF01000179">
    <property type="protein sequence ID" value="CCO49542.1"/>
    <property type="molecule type" value="Genomic_DNA"/>
</dbReference>
<name>A0AAV2VXR2_9VIBR</name>
<evidence type="ECO:0000256" key="2">
    <source>
        <dbReference type="ARBA" id="ARBA00023125"/>
    </source>
</evidence>
<evidence type="ECO:0000313" key="7">
    <source>
        <dbReference type="Proteomes" id="UP000018211"/>
    </source>
</evidence>
<dbReference type="Pfam" id="PF00196">
    <property type="entry name" value="GerE"/>
    <property type="match status" value="1"/>
</dbReference>
<sequence length="204" mass="22927">MKILVVDDHSIVRQSIYYLLRDRGYTLLNAINGREAVNILQSEEIGLVILDIGIPELNGFEVMKRYPPSPSTKFLVFSAVENESLVNLTANFDVSGVISKSDELHKFVEAVDTILLGGKYFPKELEVNNTNSDASKVSSLSQRELMVLTSIAKGMKNREISSELYLSEKTVSTYKTRLMKKLEVGNAAELFAFCERNRSRLPPF</sequence>
<evidence type="ECO:0000259" key="5">
    <source>
        <dbReference type="PROSITE" id="PS50110"/>
    </source>
</evidence>
<dbReference type="InterPro" id="IPR000792">
    <property type="entry name" value="Tscrpt_reg_LuxR_C"/>
</dbReference>
<dbReference type="GO" id="GO:0000160">
    <property type="term" value="P:phosphorelay signal transduction system"/>
    <property type="evidence" value="ECO:0007669"/>
    <property type="project" value="InterPro"/>
</dbReference>
<dbReference type="SUPFAM" id="SSF52172">
    <property type="entry name" value="CheY-like"/>
    <property type="match status" value="1"/>
</dbReference>
<feature type="domain" description="HTH luxR-type" evidence="4">
    <location>
        <begin position="133"/>
        <end position="198"/>
    </location>
</feature>
<feature type="domain" description="Response regulatory" evidence="5">
    <location>
        <begin position="2"/>
        <end position="115"/>
    </location>
</feature>
<dbReference type="GO" id="GO:0006355">
    <property type="term" value="P:regulation of DNA-templated transcription"/>
    <property type="evidence" value="ECO:0007669"/>
    <property type="project" value="InterPro"/>
</dbReference>
<dbReference type="CDD" id="cd17535">
    <property type="entry name" value="REC_NarL-like"/>
    <property type="match status" value="1"/>
</dbReference>
<dbReference type="InterPro" id="IPR011006">
    <property type="entry name" value="CheY-like_superfamily"/>
</dbReference>